<dbReference type="SMART" id="SM00978">
    <property type="entry name" value="Tim44"/>
    <property type="match status" value="1"/>
</dbReference>
<dbReference type="InterPro" id="IPR032710">
    <property type="entry name" value="NTF2-like_dom_sf"/>
</dbReference>
<comment type="caution">
    <text evidence="4">The sequence shown here is derived from an EMBL/GenBank/DDBJ whole genome shotgun (WGS) entry which is preliminary data.</text>
</comment>
<feature type="domain" description="Tim44-like" evidence="3">
    <location>
        <begin position="203"/>
        <end position="345"/>
    </location>
</feature>
<evidence type="ECO:0000313" key="5">
    <source>
        <dbReference type="Proteomes" id="UP000248863"/>
    </source>
</evidence>
<feature type="compositionally biased region" description="Low complexity" evidence="1">
    <location>
        <begin position="37"/>
        <end position="60"/>
    </location>
</feature>
<dbReference type="InterPro" id="IPR007379">
    <property type="entry name" value="Tim44-like_dom"/>
</dbReference>
<gene>
    <name evidence="4" type="ORF">CH338_11080</name>
</gene>
<protein>
    <recommendedName>
        <fullName evidence="3">Tim44-like domain-containing protein</fullName>
    </recommendedName>
</protein>
<feature type="region of interest" description="Disordered" evidence="1">
    <location>
        <begin position="30"/>
        <end position="79"/>
    </location>
</feature>
<dbReference type="PANTHER" id="PTHR41542">
    <property type="entry name" value="BLL5807 PROTEIN"/>
    <property type="match status" value="1"/>
</dbReference>
<reference evidence="4 5" key="1">
    <citation type="submission" date="2017-07" db="EMBL/GenBank/DDBJ databases">
        <title>Draft Genome Sequences of Select Purple Nonsulfur Bacteria.</title>
        <authorList>
            <person name="Lasarre B."/>
            <person name="Mckinlay J.B."/>
        </authorList>
    </citation>
    <scope>NUCLEOTIDE SEQUENCE [LARGE SCALE GENOMIC DNA]</scope>
    <source>
        <strain evidence="4 5">DSM 11907</strain>
    </source>
</reference>
<evidence type="ECO:0000256" key="2">
    <source>
        <dbReference type="SAM" id="Phobius"/>
    </source>
</evidence>
<keyword evidence="2" id="KW-0472">Membrane</keyword>
<dbReference type="RefSeq" id="WP_111357241.1">
    <property type="nucleotide sequence ID" value="NZ_NHSK01000243.1"/>
</dbReference>
<feature type="transmembrane region" description="Helical" evidence="2">
    <location>
        <begin position="90"/>
        <end position="112"/>
    </location>
</feature>
<dbReference type="OrthoDB" id="9780873at2"/>
<sequence>MFGSRTRPIFLSLAVASALVLVAGDIAWSRAGGGSSAGSRGSRTYSAPAPTRTAPSTAAPMERSMTQPARPNAASPAAAQPNRGGLFGGFGGGLLGGLAAGFLGAGLLGMLFGGGFMSGLGGFASMLGLLLQIGLVAFLAMFLWRMWQGRRAQQPAMAAGPQYREAHGDQPRNGLGMPLGLGGGTGGGPAAGLGGGLGAGLGGGLGARPAEPSDDIGIAPQDYDAFERLLTDVQGAYAKEDLSALRTRVTPEMLSYFSEQFAENAGRGVINEIADVKLEQGDLAEAWREGDAEYATVAMRYSLVDRMVDRATGKVVSGGQPETVTEVWTFRRPRGGAWMLSAIQQAS</sequence>
<keyword evidence="2" id="KW-1133">Transmembrane helix</keyword>
<evidence type="ECO:0000313" key="4">
    <source>
        <dbReference type="EMBL" id="RAI38916.1"/>
    </source>
</evidence>
<accession>A0A327KLF6</accession>
<evidence type="ECO:0000256" key="1">
    <source>
        <dbReference type="SAM" id="MobiDB-lite"/>
    </source>
</evidence>
<evidence type="ECO:0000259" key="3">
    <source>
        <dbReference type="SMART" id="SM00978"/>
    </source>
</evidence>
<proteinExistence type="predicted"/>
<organism evidence="4 5">
    <name type="scientific">Rhodoplanes elegans</name>
    <dbReference type="NCBI Taxonomy" id="29408"/>
    <lineage>
        <taxon>Bacteria</taxon>
        <taxon>Pseudomonadati</taxon>
        <taxon>Pseudomonadota</taxon>
        <taxon>Alphaproteobacteria</taxon>
        <taxon>Hyphomicrobiales</taxon>
        <taxon>Nitrobacteraceae</taxon>
        <taxon>Rhodoplanes</taxon>
    </lineage>
</organism>
<dbReference type="SUPFAM" id="SSF54427">
    <property type="entry name" value="NTF2-like"/>
    <property type="match status" value="1"/>
</dbReference>
<dbReference type="AlphaFoldDB" id="A0A327KLF6"/>
<keyword evidence="5" id="KW-1185">Reference proteome</keyword>
<keyword evidence="2" id="KW-0812">Transmembrane</keyword>
<dbReference type="Proteomes" id="UP000248863">
    <property type="component" value="Unassembled WGS sequence"/>
</dbReference>
<feature type="transmembrane region" description="Helical" evidence="2">
    <location>
        <begin position="124"/>
        <end position="147"/>
    </location>
</feature>
<dbReference type="Gene3D" id="3.10.450.240">
    <property type="match status" value="1"/>
</dbReference>
<dbReference type="EMBL" id="NPEU01000100">
    <property type="protein sequence ID" value="RAI38916.1"/>
    <property type="molecule type" value="Genomic_DNA"/>
</dbReference>
<dbReference type="PANTHER" id="PTHR41542:SF1">
    <property type="entry name" value="BLL5807 PROTEIN"/>
    <property type="match status" value="1"/>
</dbReference>
<name>A0A327KLF6_9BRAD</name>
<dbReference type="Pfam" id="PF04280">
    <property type="entry name" value="Tim44"/>
    <property type="match status" value="1"/>
</dbReference>
<feature type="region of interest" description="Disordered" evidence="1">
    <location>
        <begin position="158"/>
        <end position="181"/>
    </location>
</feature>
<feature type="compositionally biased region" description="Low complexity" evidence="1">
    <location>
        <begin position="67"/>
        <end position="79"/>
    </location>
</feature>